<feature type="transmembrane region" description="Helical" evidence="8">
    <location>
        <begin position="297"/>
        <end position="320"/>
    </location>
</feature>
<keyword evidence="5 11" id="KW-0418">Kinase</keyword>
<evidence type="ECO:0000256" key="7">
    <source>
        <dbReference type="ARBA" id="ARBA00023012"/>
    </source>
</evidence>
<dbReference type="GO" id="GO:0007234">
    <property type="term" value="P:osmosensory signaling via phosphorelay pathway"/>
    <property type="evidence" value="ECO:0007669"/>
    <property type="project" value="TreeGrafter"/>
</dbReference>
<dbReference type="InterPro" id="IPR003594">
    <property type="entry name" value="HATPase_dom"/>
</dbReference>
<keyword evidence="9" id="KW-0732">Signal</keyword>
<evidence type="ECO:0000256" key="5">
    <source>
        <dbReference type="ARBA" id="ARBA00022777"/>
    </source>
</evidence>
<feature type="transmembrane region" description="Helical" evidence="8">
    <location>
        <begin position="383"/>
        <end position="400"/>
    </location>
</feature>
<dbReference type="Gene3D" id="2.60.40.2380">
    <property type="match status" value="1"/>
</dbReference>
<dbReference type="Pfam" id="PF02518">
    <property type="entry name" value="HATPase_c"/>
    <property type="match status" value="1"/>
</dbReference>
<feature type="chain" id="PRO_5032546321" description="histidine kinase" evidence="9">
    <location>
        <begin position="33"/>
        <end position="668"/>
    </location>
</feature>
<dbReference type="PROSITE" id="PS50109">
    <property type="entry name" value="HIS_KIN"/>
    <property type="match status" value="1"/>
</dbReference>
<reference evidence="11 12" key="1">
    <citation type="submission" date="2020-04" db="EMBL/GenBank/DDBJ databases">
        <title>Zoogloea sp. G-4-1-14 isolated from soil.</title>
        <authorList>
            <person name="Dahal R.H."/>
        </authorList>
    </citation>
    <scope>NUCLEOTIDE SEQUENCE [LARGE SCALE GENOMIC DNA]</scope>
    <source>
        <strain evidence="11 12">G-4-1-14</strain>
    </source>
</reference>
<evidence type="ECO:0000256" key="9">
    <source>
        <dbReference type="SAM" id="SignalP"/>
    </source>
</evidence>
<protein>
    <recommendedName>
        <fullName evidence="2">histidine kinase</fullName>
        <ecNumber evidence="2">2.7.13.3</ecNumber>
    </recommendedName>
</protein>
<keyword evidence="7" id="KW-0902">Two-component regulatory system</keyword>
<feature type="transmembrane region" description="Helical" evidence="8">
    <location>
        <begin position="200"/>
        <end position="223"/>
    </location>
</feature>
<evidence type="ECO:0000313" key="12">
    <source>
        <dbReference type="Proteomes" id="UP000580043"/>
    </source>
</evidence>
<evidence type="ECO:0000313" key="11">
    <source>
        <dbReference type="EMBL" id="NML25566.1"/>
    </source>
</evidence>
<feature type="transmembrane region" description="Helical" evidence="8">
    <location>
        <begin position="230"/>
        <end position="255"/>
    </location>
</feature>
<dbReference type="SUPFAM" id="SSF47384">
    <property type="entry name" value="Homodimeric domain of signal transducing histidine kinase"/>
    <property type="match status" value="1"/>
</dbReference>
<dbReference type="PANTHER" id="PTHR42878">
    <property type="entry name" value="TWO-COMPONENT HISTIDINE KINASE"/>
    <property type="match status" value="1"/>
</dbReference>
<dbReference type="InterPro" id="IPR036097">
    <property type="entry name" value="HisK_dim/P_sf"/>
</dbReference>
<evidence type="ECO:0000256" key="2">
    <source>
        <dbReference type="ARBA" id="ARBA00012438"/>
    </source>
</evidence>
<dbReference type="EMBL" id="JABBGA010000004">
    <property type="protein sequence ID" value="NML25566.1"/>
    <property type="molecule type" value="Genomic_DNA"/>
</dbReference>
<dbReference type="Pfam" id="PF07696">
    <property type="entry name" value="7TMR-DISMED2"/>
    <property type="match status" value="1"/>
</dbReference>
<dbReference type="AlphaFoldDB" id="A0A848G3F6"/>
<dbReference type="GO" id="GO:0000155">
    <property type="term" value="F:phosphorelay sensor kinase activity"/>
    <property type="evidence" value="ECO:0007669"/>
    <property type="project" value="InterPro"/>
</dbReference>
<keyword evidence="3" id="KW-0808">Transferase</keyword>
<evidence type="ECO:0000256" key="8">
    <source>
        <dbReference type="SAM" id="Phobius"/>
    </source>
</evidence>
<dbReference type="SUPFAM" id="SSF55874">
    <property type="entry name" value="ATPase domain of HSP90 chaperone/DNA topoisomerase II/histidine kinase"/>
    <property type="match status" value="1"/>
</dbReference>
<dbReference type="EC" id="2.7.13.3" evidence="2"/>
<evidence type="ECO:0000256" key="1">
    <source>
        <dbReference type="ARBA" id="ARBA00000085"/>
    </source>
</evidence>
<evidence type="ECO:0000256" key="3">
    <source>
        <dbReference type="ARBA" id="ARBA00022679"/>
    </source>
</evidence>
<dbReference type="SMART" id="SM00388">
    <property type="entry name" value="HisKA"/>
    <property type="match status" value="1"/>
</dbReference>
<keyword evidence="8" id="KW-1133">Transmembrane helix</keyword>
<keyword evidence="8" id="KW-0472">Membrane</keyword>
<dbReference type="InterPro" id="IPR050351">
    <property type="entry name" value="BphY/WalK/GraS-like"/>
</dbReference>
<dbReference type="InterPro" id="IPR005467">
    <property type="entry name" value="His_kinase_dom"/>
</dbReference>
<organism evidence="11 12">
    <name type="scientific">Zoogloea dura</name>
    <dbReference type="NCBI Taxonomy" id="2728840"/>
    <lineage>
        <taxon>Bacteria</taxon>
        <taxon>Pseudomonadati</taxon>
        <taxon>Pseudomonadota</taxon>
        <taxon>Betaproteobacteria</taxon>
        <taxon>Rhodocyclales</taxon>
        <taxon>Zoogloeaceae</taxon>
        <taxon>Zoogloea</taxon>
    </lineage>
</organism>
<dbReference type="Gene3D" id="3.30.565.10">
    <property type="entry name" value="Histidine kinase-like ATPase, C-terminal domain"/>
    <property type="match status" value="1"/>
</dbReference>
<dbReference type="InterPro" id="IPR011622">
    <property type="entry name" value="7TMR_DISM_rcpt_extracell_dom2"/>
</dbReference>
<dbReference type="Proteomes" id="UP000580043">
    <property type="component" value="Unassembled WGS sequence"/>
</dbReference>
<proteinExistence type="predicted"/>
<dbReference type="InterPro" id="IPR003661">
    <property type="entry name" value="HisK_dim/P_dom"/>
</dbReference>
<dbReference type="InterPro" id="IPR036890">
    <property type="entry name" value="HATPase_C_sf"/>
</dbReference>
<dbReference type="CDD" id="cd00082">
    <property type="entry name" value="HisKA"/>
    <property type="match status" value="1"/>
</dbReference>
<dbReference type="PANTHER" id="PTHR42878:SF7">
    <property type="entry name" value="SENSOR HISTIDINE KINASE GLRK"/>
    <property type="match status" value="1"/>
</dbReference>
<feature type="domain" description="Histidine kinase" evidence="10">
    <location>
        <begin position="440"/>
        <end position="655"/>
    </location>
</feature>
<dbReference type="GO" id="GO:0000156">
    <property type="term" value="F:phosphorelay response regulator activity"/>
    <property type="evidence" value="ECO:0007669"/>
    <property type="project" value="TreeGrafter"/>
</dbReference>
<feature type="signal peptide" evidence="9">
    <location>
        <begin position="1"/>
        <end position="32"/>
    </location>
</feature>
<dbReference type="Gene3D" id="1.10.287.130">
    <property type="match status" value="1"/>
</dbReference>
<comment type="catalytic activity">
    <reaction evidence="1">
        <text>ATP + protein L-histidine = ADP + protein N-phospho-L-histidine.</text>
        <dbReference type="EC" id="2.7.13.3"/>
    </reaction>
</comment>
<name>A0A848G3F6_9RHOO</name>
<dbReference type="SMART" id="SM00387">
    <property type="entry name" value="HATPase_c"/>
    <property type="match status" value="1"/>
</dbReference>
<accession>A0A848G3F6</accession>
<dbReference type="GO" id="GO:0030295">
    <property type="term" value="F:protein kinase activator activity"/>
    <property type="evidence" value="ECO:0007669"/>
    <property type="project" value="TreeGrafter"/>
</dbReference>
<sequence length="668" mass="73529">MRARLAGPAFRSLPLHVLVAALLILLASACLACTPSSAVLADDEGQRLLNGADLEIYRDGGGRLGIEEVSAAAFQERFAPLKADGLALGYTRDVVWVRLCLRRAPLAPVEWWLESRAPYLDDVRFYARRQAGTSWEELRAGDRFPVNARAIVYRTAVFPLELPDGAPQVFYVRIKASTSMSTAFTVWQPWSFRVQVQRDLLGIGMAIGLVLTVSAMNLVNWFWTGQRLYLAFAAFMFMMAVAVAAANGLLAQYFFPESDWVAHGLTRVLHCVFYGFSMLLVRKPLRLAEHFPAFDRVLPYLAAAIVLSAASVPLGLYVHVMPVVQWLQPFIAVVGVMACYRNLRDGHLGAGWMLGAYLCFTGLMLVHVSRALGLLTWNSTFETAAPALIAYAIFLHFGILSELRDERQAREAADGEATAQRSLAEQEERLRNEQSLFFAFVAHELRSPLGVLLTGLGNLRRSLPEVVPENAERLARLNHAAQRMSGLIDRHLRLQRIGQPDFEPDFALEPVSLPALRALDEIRALHGGRDLRFQKRGAPEQDVSMDAELVVLALSNLLDNAAKYSPEGTPIRLEVEATAGMVIYRVINAGEGLPPDLAERPFQVFRRSRKTVSAKGGFGIGLALASHVARVHGGALVGGHRDGETWFTLRLPAGPKGLPEVTGKEVPA</sequence>
<comment type="caution">
    <text evidence="11">The sequence shown here is derived from an EMBL/GenBank/DDBJ whole genome shotgun (WGS) entry which is preliminary data.</text>
</comment>
<dbReference type="Pfam" id="PF00512">
    <property type="entry name" value="HisKA"/>
    <property type="match status" value="1"/>
</dbReference>
<keyword evidence="6" id="KW-0067">ATP-binding</keyword>
<dbReference type="InterPro" id="IPR011623">
    <property type="entry name" value="7TMR_DISM_rcpt_extracell_dom1"/>
</dbReference>
<keyword evidence="8" id="KW-0812">Transmembrane</keyword>
<feature type="transmembrane region" description="Helical" evidence="8">
    <location>
        <begin position="355"/>
        <end position="377"/>
    </location>
</feature>
<feature type="transmembrane region" description="Helical" evidence="8">
    <location>
        <begin position="267"/>
        <end position="285"/>
    </location>
</feature>
<keyword evidence="4" id="KW-0547">Nucleotide-binding</keyword>
<evidence type="ECO:0000256" key="4">
    <source>
        <dbReference type="ARBA" id="ARBA00022741"/>
    </source>
</evidence>
<dbReference type="PROSITE" id="PS51257">
    <property type="entry name" value="PROKAR_LIPOPROTEIN"/>
    <property type="match status" value="1"/>
</dbReference>
<keyword evidence="12" id="KW-1185">Reference proteome</keyword>
<evidence type="ECO:0000256" key="6">
    <source>
        <dbReference type="ARBA" id="ARBA00022840"/>
    </source>
</evidence>
<dbReference type="Pfam" id="PF07695">
    <property type="entry name" value="7TMR-DISM_7TM"/>
    <property type="match status" value="1"/>
</dbReference>
<evidence type="ECO:0000259" key="10">
    <source>
        <dbReference type="PROSITE" id="PS50109"/>
    </source>
</evidence>
<dbReference type="GO" id="GO:0005524">
    <property type="term" value="F:ATP binding"/>
    <property type="evidence" value="ECO:0007669"/>
    <property type="project" value="UniProtKB-KW"/>
</dbReference>
<gene>
    <name evidence="11" type="ORF">HHL15_07415</name>
</gene>
<dbReference type="RefSeq" id="WP_169145191.1">
    <property type="nucleotide sequence ID" value="NZ_JABBGA010000004.1"/>
</dbReference>